<evidence type="ECO:0000259" key="2">
    <source>
        <dbReference type="Pfam" id="PF10441"/>
    </source>
</evidence>
<dbReference type="GO" id="GO:0005730">
    <property type="term" value="C:nucleolus"/>
    <property type="evidence" value="ECO:0007669"/>
    <property type="project" value="TreeGrafter"/>
</dbReference>
<dbReference type="GO" id="GO:0042254">
    <property type="term" value="P:ribosome biogenesis"/>
    <property type="evidence" value="ECO:0007669"/>
    <property type="project" value="TreeGrafter"/>
</dbReference>
<feature type="region of interest" description="Disordered" evidence="1">
    <location>
        <begin position="1"/>
        <end position="21"/>
    </location>
</feature>
<dbReference type="PANTHER" id="PTHR15682">
    <property type="entry name" value="UNHEALTHY RIBOSOME BIOGENESIS PROTEIN 2 HOMOLOG"/>
    <property type="match status" value="1"/>
</dbReference>
<comment type="caution">
    <text evidence="3">The sequence shown here is derived from an EMBL/GenBank/DDBJ whole genome shotgun (WGS) entry which is preliminary data.</text>
</comment>
<feature type="region of interest" description="Disordered" evidence="1">
    <location>
        <begin position="139"/>
        <end position="187"/>
    </location>
</feature>
<dbReference type="EMBL" id="ML978183">
    <property type="protein sequence ID" value="KAF2031216.1"/>
    <property type="molecule type" value="Genomic_DNA"/>
</dbReference>
<dbReference type="OrthoDB" id="160374at2759"/>
<evidence type="ECO:0000256" key="1">
    <source>
        <dbReference type="SAM" id="MobiDB-lite"/>
    </source>
</evidence>
<reference evidence="3" key="1">
    <citation type="journal article" date="2020" name="Stud. Mycol.">
        <title>101 Dothideomycetes genomes: a test case for predicting lifestyles and emergence of pathogens.</title>
        <authorList>
            <person name="Haridas S."/>
            <person name="Albert R."/>
            <person name="Binder M."/>
            <person name="Bloem J."/>
            <person name="Labutti K."/>
            <person name="Salamov A."/>
            <person name="Andreopoulos B."/>
            <person name="Baker S."/>
            <person name="Barry K."/>
            <person name="Bills G."/>
            <person name="Bluhm B."/>
            <person name="Cannon C."/>
            <person name="Castanera R."/>
            <person name="Culley D."/>
            <person name="Daum C."/>
            <person name="Ezra D."/>
            <person name="Gonzalez J."/>
            <person name="Henrissat B."/>
            <person name="Kuo A."/>
            <person name="Liang C."/>
            <person name="Lipzen A."/>
            <person name="Lutzoni F."/>
            <person name="Magnuson J."/>
            <person name="Mondo S."/>
            <person name="Nolan M."/>
            <person name="Ohm R."/>
            <person name="Pangilinan J."/>
            <person name="Park H.-J."/>
            <person name="Ramirez L."/>
            <person name="Alfaro M."/>
            <person name="Sun H."/>
            <person name="Tritt A."/>
            <person name="Yoshinaga Y."/>
            <person name="Zwiers L.-H."/>
            <person name="Turgeon B."/>
            <person name="Goodwin S."/>
            <person name="Spatafora J."/>
            <person name="Crous P."/>
            <person name="Grigoriev I."/>
        </authorList>
    </citation>
    <scope>NUCLEOTIDE SEQUENCE</scope>
    <source>
        <strain evidence="3">CBS 110217</strain>
    </source>
</reference>
<feature type="compositionally biased region" description="Polar residues" evidence="1">
    <location>
        <begin position="151"/>
        <end position="162"/>
    </location>
</feature>
<dbReference type="InterPro" id="IPR052609">
    <property type="entry name" value="Ribosome_Biogenesis_Reg"/>
</dbReference>
<proteinExistence type="predicted"/>
<accession>A0A9P4LL80</accession>
<dbReference type="Proteomes" id="UP000799777">
    <property type="component" value="Unassembled WGS sequence"/>
</dbReference>
<evidence type="ECO:0000313" key="3">
    <source>
        <dbReference type="EMBL" id="KAF2031216.1"/>
    </source>
</evidence>
<protein>
    <recommendedName>
        <fullName evidence="2">Nucleolar 27S pre-rRNA processing Urb2/Npa2 C-terminal domain-containing protein</fullName>
    </recommendedName>
</protein>
<keyword evidence="4" id="KW-1185">Reference proteome</keyword>
<name>A0A9P4LL80_9PLEO</name>
<dbReference type="InterPro" id="IPR018849">
    <property type="entry name" value="Urb2/Npa2_C"/>
</dbReference>
<sequence>MAPPTLTSQEQPAPTRPRLQSVNQDFSDLNEQIRQIAHIIRLPEDWASTKDEESRSQSSGHIVRARAEWVLRWALDKLKDETAAGTEARGNPIAWKLLDCMLHMLPVSRSAPHLRDAGFTTILERTLFEHFAKDIDAAPTSSREDIDVQDVSESSDTVQNGPRPSRKRKRGTNEPSPSKRPAHGSSDPFVVFTSVRTVLQSITGLFTASGTEHDTTQMELMKMVLRTESAQASRILRFWLVAVHKLLARTSSSGFKPQDIVCLTDLAVVLELWELRIVDSSDAAGVSSEEFSSECLVATLQLGEALLKMHTTIHEQSVRSALDRAAQALDKLLAKHLISTSRAAFLAENAAESVAGEVRHREATALSGHLALLRAELLQATQIEDAGEDVPMHLAFSAKAIPHLLDLAIRASPSRTPKARLAERPWIQAVFASLSECIGCSLQFPPGFATSQTAVIALQDALAVLKVHNITISSAILQDLFWYHCGVKYPQHSGRVIQWPLIAALVNLDASIFVAEARSTTTGSKDTPVDLAGFVFDLITKTDFKGTGFTDNVQSSDDLGDDHGRVGNTPRASRGLILNGLLVPMMTAFARNRNLVGFIRRWDNQLVRSYRHDNQRILKERTVPIWEDRVLTEALSEVFESSLTQGQIAKLLGDHAKRMEELSRALPVQADDSVNFGKSSIYKKACASAVIIPALLVSIRSDDITDALKPQMHSLFVIYVTQVRDDRFGPSIQLASAWFTLCQLLERLWPVELHSSLQLQQLLLHPLMEQANKDMSTDRKTSDGRRIDSTTRSAAMLFLLDACNRLQTVRGLEEMVATSIRKVVKSLSTSRLEMTEHKKMVDIFCANYVQLLSLLDAEAAQTSLLAMLSRLSAFIEEAGECVSSLSQAVFGRGSSTLHTAYASALADALDQSEDPRKCDVAVKAFLDIQPAALSREKREAILDRLTFLLGAASEPTGLLSVMVQLMQVPNASAKISTDGTVLFDIASQLQKDGVRSRSALEQLRRLCQLTLGHIIPNQTQAQSRAFLGDYQKKLNTLTKGTKKASATALAILRATILEQKDAQLLSVKHYLAVLKQCLTDDGSNGEDTAQLDDVLDAFQELPPAVLGDATNFNATATWLRAWINDNADLESYIASRGTVSTEVANYVAQLHAVSGKFKLYADVKWLVALTIKVCREQVADKVKRSALARLTERLVASESSEKLSLLPLLTELSDVEDKAASYRILQRLISTIPNKASSHVDLKQKELSLLPRLCILLAETSNAASFNALMDAIDTILNEKSLLTSQYSVECVLSVLVKLTSRTSPVLPASFACEVFTRLCETSRLVLLVHRNKLGGRSHLLVPLLQGLLCCLFVPTSARSGALPFWLRSNKPTQPICLSAANASQYTRLLGTLCNPPQSSISKAHQHSRKSKDLNDPVKAAREKTSHFLYPLLASFCRFQLSGRLNPAVRTKLMPGMWDVIGTASLHKEELDAMFAGLGRSEKDVWRSVWGEWESVHGRKERFVGGDDD</sequence>
<organism evidence="3 4">
    <name type="scientific">Setomelanomma holmii</name>
    <dbReference type="NCBI Taxonomy" id="210430"/>
    <lineage>
        <taxon>Eukaryota</taxon>
        <taxon>Fungi</taxon>
        <taxon>Dikarya</taxon>
        <taxon>Ascomycota</taxon>
        <taxon>Pezizomycotina</taxon>
        <taxon>Dothideomycetes</taxon>
        <taxon>Pleosporomycetidae</taxon>
        <taxon>Pleosporales</taxon>
        <taxon>Pleosporineae</taxon>
        <taxon>Phaeosphaeriaceae</taxon>
        <taxon>Setomelanomma</taxon>
    </lineage>
</organism>
<evidence type="ECO:0000313" key="4">
    <source>
        <dbReference type="Proteomes" id="UP000799777"/>
    </source>
</evidence>
<feature type="domain" description="Nucleolar 27S pre-rRNA processing Urb2/Npa2 C-terminal" evidence="2">
    <location>
        <begin position="1268"/>
        <end position="1496"/>
    </location>
</feature>
<gene>
    <name evidence="3" type="ORF">EK21DRAFT_111252</name>
</gene>
<feature type="region of interest" description="Disordered" evidence="1">
    <location>
        <begin position="1398"/>
        <end position="1417"/>
    </location>
</feature>
<dbReference type="Pfam" id="PF10441">
    <property type="entry name" value="Urb2"/>
    <property type="match status" value="1"/>
</dbReference>
<dbReference type="PANTHER" id="PTHR15682:SF2">
    <property type="entry name" value="UNHEALTHY RIBOSOME BIOGENESIS PROTEIN 2 HOMOLOG"/>
    <property type="match status" value="1"/>
</dbReference>